<evidence type="ECO:0000256" key="1">
    <source>
        <dbReference type="SAM" id="Phobius"/>
    </source>
</evidence>
<dbReference type="Pfam" id="PF05975">
    <property type="entry name" value="EcsB"/>
    <property type="match status" value="1"/>
</dbReference>
<organism evidence="2 3">
    <name type="scientific">Paenibacillus protaetiae</name>
    <dbReference type="NCBI Taxonomy" id="2509456"/>
    <lineage>
        <taxon>Bacteria</taxon>
        <taxon>Bacillati</taxon>
        <taxon>Bacillota</taxon>
        <taxon>Bacilli</taxon>
        <taxon>Bacillales</taxon>
        <taxon>Paenibacillaceae</taxon>
        <taxon>Paenibacillus</taxon>
    </lineage>
</organism>
<dbReference type="AlphaFoldDB" id="A0A4P6EWN5"/>
<dbReference type="GO" id="GO:0016020">
    <property type="term" value="C:membrane"/>
    <property type="evidence" value="ECO:0007669"/>
    <property type="project" value="InterPro"/>
</dbReference>
<keyword evidence="1" id="KW-0472">Membrane</keyword>
<dbReference type="KEGG" id="pprt:ET464_09550"/>
<protein>
    <recommendedName>
        <fullName evidence="4">DUF3784 domain-containing protein</fullName>
    </recommendedName>
</protein>
<dbReference type="InterPro" id="IPR010288">
    <property type="entry name" value="EcsB_ABC"/>
</dbReference>
<dbReference type="OrthoDB" id="2447941at2"/>
<feature type="transmembrane region" description="Helical" evidence="1">
    <location>
        <begin position="49"/>
        <end position="66"/>
    </location>
</feature>
<dbReference type="EMBL" id="CP035492">
    <property type="protein sequence ID" value="QAY66613.1"/>
    <property type="molecule type" value="Genomic_DNA"/>
</dbReference>
<reference evidence="2 3" key="1">
    <citation type="submission" date="2019-01" db="EMBL/GenBank/DDBJ databases">
        <title>Genome sequencing of strain FW100M-2.</title>
        <authorList>
            <person name="Heo J."/>
            <person name="Kim S.-J."/>
            <person name="Kim J.-S."/>
            <person name="Hong S.-B."/>
            <person name="Kwon S.-W."/>
        </authorList>
    </citation>
    <scope>NUCLEOTIDE SEQUENCE [LARGE SCALE GENOMIC DNA]</scope>
    <source>
        <strain evidence="2 3">FW100M-2</strain>
    </source>
</reference>
<feature type="transmembrane region" description="Helical" evidence="1">
    <location>
        <begin position="72"/>
        <end position="95"/>
    </location>
</feature>
<accession>A0A4P6EWN5</accession>
<name>A0A4P6EWN5_9BACL</name>
<sequence length="112" mass="12372">MAGRLGAMAFYVLFVLLIGLQLGSIRSVHRHSVWRHVYPLPDSKRQISLIRVDRAVFFICACLLWLPAGIPLLVHGLAVPAAAAFIAAAAYIGLLRPGNVQRKLKREAEEDE</sequence>
<evidence type="ECO:0000313" key="2">
    <source>
        <dbReference type="EMBL" id="QAY66613.1"/>
    </source>
</evidence>
<keyword evidence="1" id="KW-0812">Transmembrane</keyword>
<keyword evidence="1" id="KW-1133">Transmembrane helix</keyword>
<keyword evidence="3" id="KW-1185">Reference proteome</keyword>
<feature type="transmembrane region" description="Helical" evidence="1">
    <location>
        <begin position="6"/>
        <end position="28"/>
    </location>
</feature>
<gene>
    <name evidence="2" type="ORF">ET464_09550</name>
</gene>
<dbReference type="Proteomes" id="UP000293568">
    <property type="component" value="Chromosome"/>
</dbReference>
<evidence type="ECO:0008006" key="4">
    <source>
        <dbReference type="Google" id="ProtNLM"/>
    </source>
</evidence>
<proteinExistence type="predicted"/>
<dbReference type="RefSeq" id="WP_129440363.1">
    <property type="nucleotide sequence ID" value="NZ_CP035492.1"/>
</dbReference>
<evidence type="ECO:0000313" key="3">
    <source>
        <dbReference type="Proteomes" id="UP000293568"/>
    </source>
</evidence>